<dbReference type="PROSITE" id="PS51900">
    <property type="entry name" value="CB"/>
    <property type="match status" value="1"/>
</dbReference>
<dbReference type="GO" id="GO:0003677">
    <property type="term" value="F:DNA binding"/>
    <property type="evidence" value="ECO:0007669"/>
    <property type="project" value="UniProtKB-UniRule"/>
</dbReference>
<evidence type="ECO:0000256" key="3">
    <source>
        <dbReference type="ARBA" id="ARBA00023125"/>
    </source>
</evidence>
<dbReference type="Gene3D" id="1.10.443.10">
    <property type="entry name" value="Intergrase catalytic core"/>
    <property type="match status" value="1"/>
</dbReference>
<dbReference type="InterPro" id="IPR002104">
    <property type="entry name" value="Integrase_catalytic"/>
</dbReference>
<dbReference type="InterPro" id="IPR044068">
    <property type="entry name" value="CB"/>
</dbReference>
<protein>
    <recommendedName>
        <fullName evidence="10">Site-specific recombinase XerD</fullName>
    </recommendedName>
</protein>
<dbReference type="STRING" id="1443111.Z949_2749"/>
<evidence type="ECO:0000313" key="8">
    <source>
        <dbReference type="EMBL" id="RKE96203.1"/>
    </source>
</evidence>
<dbReference type="PANTHER" id="PTHR30349">
    <property type="entry name" value="PHAGE INTEGRASE-RELATED"/>
    <property type="match status" value="1"/>
</dbReference>
<keyword evidence="4" id="KW-0233">DNA recombination</keyword>
<dbReference type="EMBL" id="RAQK01000001">
    <property type="protein sequence ID" value="RKE96203.1"/>
    <property type="molecule type" value="Genomic_DNA"/>
</dbReference>
<dbReference type="PROSITE" id="PS51898">
    <property type="entry name" value="TYR_RECOMBINASE"/>
    <property type="match status" value="1"/>
</dbReference>
<dbReference type="GO" id="GO:0015074">
    <property type="term" value="P:DNA integration"/>
    <property type="evidence" value="ECO:0007669"/>
    <property type="project" value="UniProtKB-KW"/>
</dbReference>
<comment type="similarity">
    <text evidence="1">Belongs to the 'phage' integrase family.</text>
</comment>
<keyword evidence="2" id="KW-0229">DNA integration</keyword>
<dbReference type="PANTHER" id="PTHR30349:SF41">
    <property type="entry name" value="INTEGRASE_RECOMBINASE PROTEIN MJ0367-RELATED"/>
    <property type="match status" value="1"/>
</dbReference>
<feature type="domain" description="Core-binding (CB)" evidence="7">
    <location>
        <begin position="164"/>
        <end position="251"/>
    </location>
</feature>
<evidence type="ECO:0000259" key="6">
    <source>
        <dbReference type="PROSITE" id="PS51898"/>
    </source>
</evidence>
<organism evidence="8 9">
    <name type="scientific">Sulfitobacter guttiformis</name>
    <dbReference type="NCBI Taxonomy" id="74349"/>
    <lineage>
        <taxon>Bacteria</taxon>
        <taxon>Pseudomonadati</taxon>
        <taxon>Pseudomonadota</taxon>
        <taxon>Alphaproteobacteria</taxon>
        <taxon>Rhodobacterales</taxon>
        <taxon>Roseobacteraceae</taxon>
        <taxon>Sulfitobacter</taxon>
    </lineage>
</organism>
<dbReference type="SUPFAM" id="SSF56349">
    <property type="entry name" value="DNA breaking-rejoining enzymes"/>
    <property type="match status" value="1"/>
</dbReference>
<dbReference type="RefSeq" id="WP_025063152.1">
    <property type="nucleotide sequence ID" value="NZ_RAQK01000001.1"/>
</dbReference>
<keyword evidence="3 5" id="KW-0238">DNA-binding</keyword>
<sequence>MSKSYKNVRLKKDRVYSVEQLTAKYVVTANTVSNWVGEGLKSSGSQTPYLFQGAVVIEFHNRRRGRKDRKLQPGQFQCRGCRSDVFPAIETVKDVYAGNGKHMYSSRCPFCSTKLQKISGEADRDKIEDCRNPNTPTGCLHEEKTSERGSIWTNEIKDNQIFHIGNDRIIHRWQIYAGRYSEKTVVRHLAAIRYFESFLEGKLFAKLTTDDFASVREDLKRRANLDSTDSMSASSIKHTVSHLVMFFDWLLCQDGYRRLPKDFAGYLKLPRAVIARSAQVKQKQFPSLPEAEELLDAMPSRSLLDQRARALFALPFLGALRADTLVSLQIKHLDIEQRMILQDASVVRAKGGKSLSIMWFKIPVAFEVAVLTWVETLQGLGFREDDALFPDAKYLKHRIVVAGRAAVSVPVMATAHAVTAAFDIACRKSDIKYTPHAAKHTIGAERDIRALTQEERKAWSLNMGHDSEHTTEQHYGTMSDNKRFEVLENIGSKKTIDPRNMSEADKAKAFDAMLKVLSDDR</sequence>
<evidence type="ECO:0008006" key="10">
    <source>
        <dbReference type="Google" id="ProtNLM"/>
    </source>
</evidence>
<evidence type="ECO:0000256" key="1">
    <source>
        <dbReference type="ARBA" id="ARBA00008857"/>
    </source>
</evidence>
<feature type="domain" description="Tyr recombinase" evidence="6">
    <location>
        <begin position="281"/>
        <end position="489"/>
    </location>
</feature>
<keyword evidence="9" id="KW-1185">Reference proteome</keyword>
<proteinExistence type="inferred from homology"/>
<dbReference type="InterPro" id="IPR013762">
    <property type="entry name" value="Integrase-like_cat_sf"/>
</dbReference>
<comment type="caution">
    <text evidence="8">The sequence shown here is derived from an EMBL/GenBank/DDBJ whole genome shotgun (WGS) entry which is preliminary data.</text>
</comment>
<evidence type="ECO:0000256" key="2">
    <source>
        <dbReference type="ARBA" id="ARBA00022908"/>
    </source>
</evidence>
<evidence type="ECO:0000256" key="4">
    <source>
        <dbReference type="ARBA" id="ARBA00023172"/>
    </source>
</evidence>
<dbReference type="Proteomes" id="UP000284407">
    <property type="component" value="Unassembled WGS sequence"/>
</dbReference>
<evidence type="ECO:0000256" key="5">
    <source>
        <dbReference type="PROSITE-ProRule" id="PRU01248"/>
    </source>
</evidence>
<accession>A0A420DPX6</accession>
<evidence type="ECO:0000313" key="9">
    <source>
        <dbReference type="Proteomes" id="UP000284407"/>
    </source>
</evidence>
<evidence type="ECO:0000259" key="7">
    <source>
        <dbReference type="PROSITE" id="PS51900"/>
    </source>
</evidence>
<dbReference type="AlphaFoldDB" id="A0A420DPX6"/>
<dbReference type="OrthoDB" id="7354488at2"/>
<dbReference type="GO" id="GO:0006310">
    <property type="term" value="P:DNA recombination"/>
    <property type="evidence" value="ECO:0007669"/>
    <property type="project" value="UniProtKB-KW"/>
</dbReference>
<dbReference type="InterPro" id="IPR050090">
    <property type="entry name" value="Tyrosine_recombinase_XerCD"/>
</dbReference>
<name>A0A420DPX6_9RHOB</name>
<dbReference type="InterPro" id="IPR011010">
    <property type="entry name" value="DNA_brk_join_enz"/>
</dbReference>
<reference evidence="8 9" key="1">
    <citation type="submission" date="2018-09" db="EMBL/GenBank/DDBJ databases">
        <title>Genomic Encyclopedia of Archaeal and Bacterial Type Strains, Phase II (KMG-II): from individual species to whole genera.</title>
        <authorList>
            <person name="Goeker M."/>
        </authorList>
    </citation>
    <scope>NUCLEOTIDE SEQUENCE [LARGE SCALE GENOMIC DNA]</scope>
    <source>
        <strain evidence="8 9">DSM 11458</strain>
    </source>
</reference>
<gene>
    <name evidence="8" type="ORF">C8N30_0759</name>
</gene>